<dbReference type="Proteomes" id="UP000005632">
    <property type="component" value="Chromosome"/>
</dbReference>
<proteinExistence type="inferred from homology"/>
<dbReference type="Pfam" id="PF00011">
    <property type="entry name" value="HSP20"/>
    <property type="match status" value="1"/>
</dbReference>
<dbReference type="KEGG" id="sgp:SpiGrapes_2111"/>
<dbReference type="InterPro" id="IPR031107">
    <property type="entry name" value="Small_HSP"/>
</dbReference>
<keyword evidence="4" id="KW-0346">Stress response</keyword>
<evidence type="ECO:0000256" key="1">
    <source>
        <dbReference type="PROSITE-ProRule" id="PRU00285"/>
    </source>
</evidence>
<dbReference type="CDD" id="cd06464">
    <property type="entry name" value="ACD_sHsps-like"/>
    <property type="match status" value="1"/>
</dbReference>
<organism evidence="4 5">
    <name type="scientific">Sphaerochaeta pleomorpha (strain ATCC BAA-1885 / DSM 22778 / Grapes)</name>
    <dbReference type="NCBI Taxonomy" id="158190"/>
    <lineage>
        <taxon>Bacteria</taxon>
        <taxon>Pseudomonadati</taxon>
        <taxon>Spirochaetota</taxon>
        <taxon>Spirochaetia</taxon>
        <taxon>Spirochaetales</taxon>
        <taxon>Sphaerochaetaceae</taxon>
        <taxon>Sphaerochaeta</taxon>
    </lineage>
</organism>
<dbReference type="HOGENOM" id="CLU_046737_8_4_12"/>
<gene>
    <name evidence="4" type="ordered locus">SpiGrapes_2111</name>
</gene>
<evidence type="ECO:0000259" key="3">
    <source>
        <dbReference type="PROSITE" id="PS01031"/>
    </source>
</evidence>
<dbReference type="SUPFAM" id="SSF49764">
    <property type="entry name" value="HSP20-like chaperones"/>
    <property type="match status" value="1"/>
</dbReference>
<sequence>MKYLVKKDPNYPIVSSFNSLFNDFFGDWGISNSRIPPVDITENDDSYILEAELPGYKQEDVKVNVEKHVLRLSSTKETCTEEKEGKKTLVRERCFQSFERSFSLPEDVNENLVEGEFVDGVLRVTMPKQEVAKPKKIEVKIKNTQ</sequence>
<dbReference type="PROSITE" id="PS01031">
    <property type="entry name" value="SHSP"/>
    <property type="match status" value="1"/>
</dbReference>
<dbReference type="PANTHER" id="PTHR11527">
    <property type="entry name" value="HEAT-SHOCK PROTEIN 20 FAMILY MEMBER"/>
    <property type="match status" value="1"/>
</dbReference>
<dbReference type="STRING" id="158190.SpiGrapes_2111"/>
<dbReference type="RefSeq" id="WP_014270730.1">
    <property type="nucleotide sequence ID" value="NC_016633.1"/>
</dbReference>
<name>G8QRG7_SPHPG</name>
<reference evidence="4 5" key="1">
    <citation type="submission" date="2011-11" db="EMBL/GenBank/DDBJ databases">
        <title>Complete sequence of Spirochaeta sp. grapes.</title>
        <authorList>
            <consortium name="US DOE Joint Genome Institute"/>
            <person name="Lucas S."/>
            <person name="Han J."/>
            <person name="Lapidus A."/>
            <person name="Cheng J.-F."/>
            <person name="Goodwin L."/>
            <person name="Pitluck S."/>
            <person name="Peters L."/>
            <person name="Ovchinnikova G."/>
            <person name="Munk A.C."/>
            <person name="Detter J.C."/>
            <person name="Han C."/>
            <person name="Tapia R."/>
            <person name="Land M."/>
            <person name="Hauser L."/>
            <person name="Kyrpides N."/>
            <person name="Ivanova N."/>
            <person name="Pagani I."/>
            <person name="Ritalahtilisa K."/>
            <person name="Loeffler F."/>
            <person name="Woyke T."/>
        </authorList>
    </citation>
    <scope>NUCLEOTIDE SEQUENCE [LARGE SCALE GENOMIC DNA]</scope>
    <source>
        <strain evidence="5">ATCC BAA-1885 / DSM 22778 / Grapes</strain>
    </source>
</reference>
<dbReference type="EMBL" id="CP003155">
    <property type="protein sequence ID" value="AEV29889.1"/>
    <property type="molecule type" value="Genomic_DNA"/>
</dbReference>
<dbReference type="InterPro" id="IPR002068">
    <property type="entry name" value="A-crystallin/Hsp20_dom"/>
</dbReference>
<protein>
    <submittedName>
        <fullName evidence="4">Molecular chaperone (Small heat shock protein)</fullName>
    </submittedName>
</protein>
<accession>G8QRG7</accession>
<evidence type="ECO:0000256" key="2">
    <source>
        <dbReference type="RuleBase" id="RU003616"/>
    </source>
</evidence>
<evidence type="ECO:0000313" key="4">
    <source>
        <dbReference type="EMBL" id="AEV29889.1"/>
    </source>
</evidence>
<dbReference type="eggNOG" id="COG0071">
    <property type="taxonomic scope" value="Bacteria"/>
</dbReference>
<evidence type="ECO:0000313" key="5">
    <source>
        <dbReference type="Proteomes" id="UP000005632"/>
    </source>
</evidence>
<dbReference type="Gene3D" id="2.60.40.790">
    <property type="match status" value="1"/>
</dbReference>
<keyword evidence="5" id="KW-1185">Reference proteome</keyword>
<dbReference type="AlphaFoldDB" id="G8QRG7"/>
<dbReference type="OrthoDB" id="327485at2"/>
<dbReference type="InterPro" id="IPR008978">
    <property type="entry name" value="HSP20-like_chaperone"/>
</dbReference>
<feature type="domain" description="SHSP" evidence="3">
    <location>
        <begin position="29"/>
        <end position="142"/>
    </location>
</feature>
<comment type="similarity">
    <text evidence="1 2">Belongs to the small heat shock protein (HSP20) family.</text>
</comment>